<keyword evidence="14" id="KW-1185">Reference proteome</keyword>
<dbReference type="PRINTS" id="PR01100">
    <property type="entry name" value="SHIKIMTKNASE"/>
</dbReference>
<evidence type="ECO:0000256" key="2">
    <source>
        <dbReference type="ARBA" id="ARBA00006997"/>
    </source>
</evidence>
<evidence type="ECO:0000256" key="4">
    <source>
        <dbReference type="ARBA" id="ARBA00022605"/>
    </source>
</evidence>
<dbReference type="HAMAP" id="MF_00109">
    <property type="entry name" value="Shikimate_kinase"/>
    <property type="match status" value="1"/>
</dbReference>
<keyword evidence="11" id="KW-0460">Magnesium</keyword>
<proteinExistence type="inferred from homology"/>
<keyword evidence="5 11" id="KW-0808">Transferase</keyword>
<sequence length="215" mass="23361">MAPRAVLIGLPGSGKSTIGRRLAKALDLALLDTDVAIEETTGRTIADIFATDGEAEFRRIEEDVIRSALQTHDGVLSLGGGAVTTAGVREALAGHTVIYLEINAAEGVRRTNGPTVRPLLAGGDRGEKFKALMQQRVPLYRRVATIRVNTNRRNPGAVVRYIVERLENSETSRQHRRRRRPPWRRSPTTLTPAPTTEAPPSPAELAAKRAAGPHE</sequence>
<feature type="binding site" evidence="11">
    <location>
        <position position="117"/>
    </location>
    <ligand>
        <name>ATP</name>
        <dbReference type="ChEBI" id="CHEBI:30616"/>
    </ligand>
</feature>
<dbReference type="InterPro" id="IPR000623">
    <property type="entry name" value="Shikimate_kinase/TSH1"/>
</dbReference>
<dbReference type="AlphaFoldDB" id="A0A9W4FE10"/>
<dbReference type="Gene3D" id="3.40.50.300">
    <property type="entry name" value="P-loop containing nucleotide triphosphate hydrolases"/>
    <property type="match status" value="1"/>
</dbReference>
<evidence type="ECO:0000256" key="3">
    <source>
        <dbReference type="ARBA" id="ARBA00012154"/>
    </source>
</evidence>
<dbReference type="GO" id="GO:0004765">
    <property type="term" value="F:shikimate kinase activity"/>
    <property type="evidence" value="ECO:0007669"/>
    <property type="project" value="UniProtKB-UniRule"/>
</dbReference>
<reference evidence="13 14" key="1">
    <citation type="journal article" date="2019" name="Emerg. Microbes Infect.">
        <title>Comprehensive subspecies identification of 175 nontuberculous mycobacteria species based on 7547 genomic profiles.</title>
        <authorList>
            <person name="Matsumoto Y."/>
            <person name="Kinjo T."/>
            <person name="Motooka D."/>
            <person name="Nabeya D."/>
            <person name="Jung N."/>
            <person name="Uechi K."/>
            <person name="Horii T."/>
            <person name="Iida T."/>
            <person name="Fujita J."/>
            <person name="Nakamura S."/>
        </authorList>
    </citation>
    <scope>NUCLEOTIDE SEQUENCE [LARGE SCALE GENOMIC DNA]</scope>
    <source>
        <strain evidence="13 14">JCM 6399</strain>
    </source>
</reference>
<gene>
    <name evidence="13" type="primary">aroK_1</name>
    <name evidence="11" type="synonym">aroK</name>
    <name evidence="13" type="ORF">MGALJ_11330</name>
</gene>
<evidence type="ECO:0000256" key="11">
    <source>
        <dbReference type="HAMAP-Rule" id="MF_00109"/>
    </source>
</evidence>
<dbReference type="InterPro" id="IPR023000">
    <property type="entry name" value="Shikimate_kinase_CS"/>
</dbReference>
<dbReference type="GO" id="GO:0009073">
    <property type="term" value="P:aromatic amino acid family biosynthetic process"/>
    <property type="evidence" value="ECO:0007669"/>
    <property type="project" value="UniProtKB-KW"/>
</dbReference>
<keyword evidence="8 11" id="KW-0067">ATP-binding</keyword>
<keyword evidence="4 11" id="KW-0028">Amino-acid biosynthesis</keyword>
<dbReference type="GO" id="GO:0005524">
    <property type="term" value="F:ATP binding"/>
    <property type="evidence" value="ECO:0007669"/>
    <property type="project" value="UniProtKB-UniRule"/>
</dbReference>
<comment type="subunit">
    <text evidence="11">Monomer.</text>
</comment>
<dbReference type="CDD" id="cd00464">
    <property type="entry name" value="SK"/>
    <property type="match status" value="1"/>
</dbReference>
<evidence type="ECO:0000256" key="8">
    <source>
        <dbReference type="ARBA" id="ARBA00022840"/>
    </source>
</evidence>
<dbReference type="KEGG" id="mgau:MGALJ_11330"/>
<evidence type="ECO:0000256" key="12">
    <source>
        <dbReference type="SAM" id="MobiDB-lite"/>
    </source>
</evidence>
<dbReference type="SUPFAM" id="SSF52540">
    <property type="entry name" value="P-loop containing nucleoside triphosphate hydrolases"/>
    <property type="match status" value="1"/>
</dbReference>
<evidence type="ECO:0000256" key="5">
    <source>
        <dbReference type="ARBA" id="ARBA00022679"/>
    </source>
</evidence>
<evidence type="ECO:0000256" key="1">
    <source>
        <dbReference type="ARBA" id="ARBA00004842"/>
    </source>
</evidence>
<feature type="binding site" evidence="11">
    <location>
        <position position="34"/>
    </location>
    <ligand>
        <name>substrate</name>
    </ligand>
</feature>
<keyword evidence="6 11" id="KW-0547">Nucleotide-binding</keyword>
<dbReference type="PANTHER" id="PTHR21087:SF16">
    <property type="entry name" value="SHIKIMATE KINASE 1, CHLOROPLASTIC"/>
    <property type="match status" value="1"/>
</dbReference>
<comment type="function">
    <text evidence="11">Catalyzes the specific phosphorylation of the 3-hydroxyl group of shikimic acid using ATP as a cosubstrate.</text>
</comment>
<evidence type="ECO:0000256" key="10">
    <source>
        <dbReference type="ARBA" id="ARBA00048567"/>
    </source>
</evidence>
<feature type="region of interest" description="Disordered" evidence="12">
    <location>
        <begin position="169"/>
        <end position="215"/>
    </location>
</feature>
<feature type="binding site" evidence="11">
    <location>
        <begin position="12"/>
        <end position="17"/>
    </location>
    <ligand>
        <name>ATP</name>
        <dbReference type="ChEBI" id="CHEBI:30616"/>
    </ligand>
</feature>
<accession>A0A9W4FE10</accession>
<evidence type="ECO:0000313" key="13">
    <source>
        <dbReference type="EMBL" id="BBY91464.1"/>
    </source>
</evidence>
<comment type="cofactor">
    <cofactor evidence="11">
        <name>Mg(2+)</name>
        <dbReference type="ChEBI" id="CHEBI:18420"/>
    </cofactor>
    <text evidence="11">Binds 1 Mg(2+) ion per subunit.</text>
</comment>
<feature type="compositionally biased region" description="Basic residues" evidence="12">
    <location>
        <begin position="174"/>
        <end position="183"/>
    </location>
</feature>
<evidence type="ECO:0000313" key="14">
    <source>
        <dbReference type="Proteomes" id="UP000465785"/>
    </source>
</evidence>
<dbReference type="PROSITE" id="PS01128">
    <property type="entry name" value="SHIKIMATE_KINASE"/>
    <property type="match status" value="1"/>
</dbReference>
<evidence type="ECO:0000256" key="7">
    <source>
        <dbReference type="ARBA" id="ARBA00022777"/>
    </source>
</evidence>
<keyword evidence="11" id="KW-0963">Cytoplasm</keyword>
<dbReference type="Proteomes" id="UP000465785">
    <property type="component" value="Chromosome"/>
</dbReference>
<dbReference type="EMBL" id="AP022601">
    <property type="protein sequence ID" value="BBY91464.1"/>
    <property type="molecule type" value="Genomic_DNA"/>
</dbReference>
<comment type="catalytic activity">
    <reaction evidence="10 11">
        <text>shikimate + ATP = 3-phosphoshikimate + ADP + H(+)</text>
        <dbReference type="Rhea" id="RHEA:13121"/>
        <dbReference type="ChEBI" id="CHEBI:15378"/>
        <dbReference type="ChEBI" id="CHEBI:30616"/>
        <dbReference type="ChEBI" id="CHEBI:36208"/>
        <dbReference type="ChEBI" id="CHEBI:145989"/>
        <dbReference type="ChEBI" id="CHEBI:456216"/>
        <dbReference type="EC" id="2.7.1.71"/>
    </reaction>
</comment>
<dbReference type="PANTHER" id="PTHR21087">
    <property type="entry name" value="SHIKIMATE KINASE"/>
    <property type="match status" value="1"/>
</dbReference>
<comment type="subcellular location">
    <subcellularLocation>
        <location evidence="11">Cytoplasm</location>
    </subcellularLocation>
</comment>
<dbReference type="InterPro" id="IPR031322">
    <property type="entry name" value="Shikimate/glucono_kinase"/>
</dbReference>
<evidence type="ECO:0000256" key="9">
    <source>
        <dbReference type="ARBA" id="ARBA00023141"/>
    </source>
</evidence>
<dbReference type="GO" id="GO:0000287">
    <property type="term" value="F:magnesium ion binding"/>
    <property type="evidence" value="ECO:0007669"/>
    <property type="project" value="UniProtKB-UniRule"/>
</dbReference>
<dbReference type="EC" id="2.7.1.71" evidence="3 11"/>
<keyword evidence="11" id="KW-0479">Metal-binding</keyword>
<comment type="pathway">
    <text evidence="1 11">Metabolic intermediate biosynthesis; chorismate biosynthesis; chorismate from D-erythrose 4-phosphate and phosphoenolpyruvate: step 5/7.</text>
</comment>
<protein>
    <recommendedName>
        <fullName evidence="3 11">Shikimate kinase</fullName>
        <shortName evidence="11">SK</shortName>
        <ecNumber evidence="3 11">2.7.1.71</ecNumber>
    </recommendedName>
</protein>
<feature type="binding site" evidence="11">
    <location>
        <position position="136"/>
    </location>
    <ligand>
        <name>substrate</name>
    </ligand>
</feature>
<evidence type="ECO:0000256" key="6">
    <source>
        <dbReference type="ARBA" id="ARBA00022741"/>
    </source>
</evidence>
<feature type="binding site" evidence="11">
    <location>
        <position position="58"/>
    </location>
    <ligand>
        <name>substrate</name>
    </ligand>
</feature>
<keyword evidence="9 11" id="KW-0057">Aromatic amino acid biosynthesis</keyword>
<organism evidence="13 14">
    <name type="scientific">Mycobacterium gallinarum</name>
    <dbReference type="NCBI Taxonomy" id="39689"/>
    <lineage>
        <taxon>Bacteria</taxon>
        <taxon>Bacillati</taxon>
        <taxon>Actinomycetota</taxon>
        <taxon>Actinomycetes</taxon>
        <taxon>Mycobacteriales</taxon>
        <taxon>Mycobacteriaceae</taxon>
        <taxon>Mycobacterium</taxon>
    </lineage>
</organism>
<dbReference type="InterPro" id="IPR027417">
    <property type="entry name" value="P-loop_NTPase"/>
</dbReference>
<dbReference type="Pfam" id="PF01202">
    <property type="entry name" value="SKI"/>
    <property type="match status" value="1"/>
</dbReference>
<name>A0A9W4FE10_9MYCO</name>
<dbReference type="GO" id="GO:0005829">
    <property type="term" value="C:cytosol"/>
    <property type="evidence" value="ECO:0007669"/>
    <property type="project" value="TreeGrafter"/>
</dbReference>
<dbReference type="GO" id="GO:0009423">
    <property type="term" value="P:chorismate biosynthetic process"/>
    <property type="evidence" value="ECO:0007669"/>
    <property type="project" value="UniProtKB-UniRule"/>
</dbReference>
<keyword evidence="7 11" id="KW-0418">Kinase</keyword>
<feature type="compositionally biased region" description="Low complexity" evidence="12">
    <location>
        <begin position="185"/>
        <end position="196"/>
    </location>
</feature>
<feature type="binding site" evidence="11">
    <location>
        <position position="16"/>
    </location>
    <ligand>
        <name>Mg(2+)</name>
        <dbReference type="ChEBI" id="CHEBI:18420"/>
    </ligand>
</feature>
<feature type="binding site" evidence="11">
    <location>
        <position position="153"/>
    </location>
    <ligand>
        <name>ATP</name>
        <dbReference type="ChEBI" id="CHEBI:30616"/>
    </ligand>
</feature>
<feature type="binding site" evidence="11">
    <location>
        <position position="80"/>
    </location>
    <ligand>
        <name>substrate</name>
    </ligand>
</feature>
<comment type="similarity">
    <text evidence="2 11">Belongs to the shikimate kinase family.</text>
</comment>
<dbReference type="GO" id="GO:0008652">
    <property type="term" value="P:amino acid biosynthetic process"/>
    <property type="evidence" value="ECO:0007669"/>
    <property type="project" value="UniProtKB-KW"/>
</dbReference>